<name>A0A1D2JPS4_PARBR</name>
<comment type="function">
    <text evidence="11">Subunit e, of the mitochondrial membrane ATP synthase complex (F(1)F(0) ATP synthase or Complex V) that produces ATP from ADP in the presence of a proton gradient across the membrane which is generated by electron transport complexes of the respiratory chain. ATP synthase complex consist of a soluble F(1) head domain - the catalytic core - and a membrane F(1) domain - the membrane proton channel. These two domains are linked by a central stalk rotating inside the F(1) region and a stationary peripheral stalk. During catalysis, ATP synthesis in the catalytic domain of F(1) is coupled via a rotary mechanism of the central stalk subunits to proton translocation. In vivo, can only synthesize ATP although its ATP hydrolase activity can be activated artificially in vitro. Part of the complex F(0) domain.</text>
</comment>
<dbReference type="GO" id="GO:0015078">
    <property type="term" value="F:proton transmembrane transporter activity"/>
    <property type="evidence" value="ECO:0007669"/>
    <property type="project" value="InterPro"/>
</dbReference>
<dbReference type="OrthoDB" id="2125027at2759"/>
<dbReference type="AlphaFoldDB" id="A0A1D2JPS4"/>
<evidence type="ECO:0000256" key="10">
    <source>
        <dbReference type="ARBA" id="ARBA00023310"/>
    </source>
</evidence>
<evidence type="ECO:0000256" key="11">
    <source>
        <dbReference type="RuleBase" id="RU367005"/>
    </source>
</evidence>
<comment type="subunit">
    <text evidence="11">F-type ATPases have 2 components, CF(1) - the catalytic core - and CF(0) - the membrane proton channel. CF(1) and CF(0) have multiple subunits.</text>
</comment>
<protein>
    <recommendedName>
        <fullName evidence="11">ATP synthase F(0) complex subunit e, mitochondrial</fullName>
    </recommendedName>
</protein>
<evidence type="ECO:0000256" key="8">
    <source>
        <dbReference type="ARBA" id="ARBA00023128"/>
    </source>
</evidence>
<dbReference type="GO" id="GO:0005743">
    <property type="term" value="C:mitochondrial inner membrane"/>
    <property type="evidence" value="ECO:0007669"/>
    <property type="project" value="UniProtKB-SubCell"/>
</dbReference>
<comment type="caution">
    <text evidence="12">The sequence shown here is derived from an EMBL/GenBank/DDBJ whole genome shotgun (WGS) entry which is preliminary data.</text>
</comment>
<evidence type="ECO:0000256" key="4">
    <source>
        <dbReference type="ARBA" id="ARBA00022547"/>
    </source>
</evidence>
<reference evidence="12 13" key="1">
    <citation type="submission" date="2016-06" db="EMBL/GenBank/DDBJ databases">
        <authorList>
            <person name="Kjaerup R.B."/>
            <person name="Dalgaard T.S."/>
            <person name="Juul-Madsen H.R."/>
        </authorList>
    </citation>
    <scope>NUCLEOTIDE SEQUENCE [LARGE SCALE GENOMIC DNA]</scope>
    <source>
        <strain evidence="12 13">Pb300</strain>
    </source>
</reference>
<comment type="similarity">
    <text evidence="2 11">Belongs to the ATPase e subunit family.</text>
</comment>
<evidence type="ECO:0000256" key="9">
    <source>
        <dbReference type="ARBA" id="ARBA00023136"/>
    </source>
</evidence>
<dbReference type="OMA" id="FYGLYHQ"/>
<evidence type="ECO:0000313" key="12">
    <source>
        <dbReference type="EMBL" id="ODH45175.1"/>
    </source>
</evidence>
<dbReference type="EMBL" id="LZYO01000005">
    <property type="protein sequence ID" value="ODH45175.1"/>
    <property type="molecule type" value="Genomic_DNA"/>
</dbReference>
<keyword evidence="3 11" id="KW-0813">Transport</keyword>
<dbReference type="GO" id="GO:0045259">
    <property type="term" value="C:proton-transporting ATP synthase complex"/>
    <property type="evidence" value="ECO:0007669"/>
    <property type="project" value="UniProtKB-UniRule"/>
</dbReference>
<keyword evidence="10 11" id="KW-0066">ATP synthesis</keyword>
<dbReference type="VEuPathDB" id="FungiDB:PADG_02468"/>
<accession>A0A1D2JPS4</accession>
<keyword evidence="4 11" id="KW-0138">CF(0)</keyword>
<evidence type="ECO:0000256" key="6">
    <source>
        <dbReference type="ARBA" id="ARBA00022792"/>
    </source>
</evidence>
<dbReference type="VEuPathDB" id="FungiDB:PABG_00080"/>
<evidence type="ECO:0000256" key="5">
    <source>
        <dbReference type="ARBA" id="ARBA00022781"/>
    </source>
</evidence>
<dbReference type="InterPro" id="IPR008386">
    <property type="entry name" value="ATP_synth_F0_esu_mt"/>
</dbReference>
<keyword evidence="5 11" id="KW-0375">Hydrogen ion transport</keyword>
<keyword evidence="6 11" id="KW-0999">Mitochondrion inner membrane</keyword>
<dbReference type="Proteomes" id="UP000242814">
    <property type="component" value="Unassembled WGS sequence"/>
</dbReference>
<gene>
    <name evidence="12" type="ORF">ACO22_00288</name>
</gene>
<keyword evidence="8 11" id="KW-0496">Mitochondrion</keyword>
<comment type="subcellular location">
    <subcellularLocation>
        <location evidence="1 11">Mitochondrion inner membrane</location>
    </subcellularLocation>
</comment>
<evidence type="ECO:0000313" key="13">
    <source>
        <dbReference type="Proteomes" id="UP000242814"/>
    </source>
</evidence>
<dbReference type="GO" id="GO:0015986">
    <property type="term" value="P:proton motive force-driven ATP synthesis"/>
    <property type="evidence" value="ECO:0007669"/>
    <property type="project" value="InterPro"/>
</dbReference>
<evidence type="ECO:0000256" key="1">
    <source>
        <dbReference type="ARBA" id="ARBA00004273"/>
    </source>
</evidence>
<proteinExistence type="inferred from homology"/>
<keyword evidence="9" id="KW-0472">Membrane</keyword>
<evidence type="ECO:0000256" key="2">
    <source>
        <dbReference type="ARBA" id="ARBA00007333"/>
    </source>
</evidence>
<evidence type="ECO:0000256" key="3">
    <source>
        <dbReference type="ARBA" id="ARBA00022448"/>
    </source>
</evidence>
<organism evidence="12 13">
    <name type="scientific">Paracoccidioides brasiliensis</name>
    <dbReference type="NCBI Taxonomy" id="121759"/>
    <lineage>
        <taxon>Eukaryota</taxon>
        <taxon>Fungi</taxon>
        <taxon>Dikarya</taxon>
        <taxon>Ascomycota</taxon>
        <taxon>Pezizomycotina</taxon>
        <taxon>Eurotiomycetes</taxon>
        <taxon>Eurotiomycetidae</taxon>
        <taxon>Onygenales</taxon>
        <taxon>Ajellomycetaceae</taxon>
        <taxon>Paracoccidioides</taxon>
    </lineage>
</organism>
<evidence type="ECO:0000256" key="7">
    <source>
        <dbReference type="ARBA" id="ARBA00023065"/>
    </source>
</evidence>
<dbReference type="Pfam" id="PF05680">
    <property type="entry name" value="ATP-synt_E"/>
    <property type="match status" value="1"/>
</dbReference>
<keyword evidence="7 11" id="KW-0406">Ion transport</keyword>
<sequence>MATSQGVNVSAQFPRKLPHPSIRWIVLRYSALFAGVLYGFYHQSTVKSQAKQAQIDREYSRKQSLIEQAKAEYAKKNAPPGIKSTSQGVITDPEDKRFDLEAFINMKAAEMAK</sequence>